<dbReference type="Gene3D" id="2.60.120.200">
    <property type="match status" value="1"/>
</dbReference>
<dbReference type="Proteomes" id="UP000638014">
    <property type="component" value="Unassembled WGS sequence"/>
</dbReference>
<keyword evidence="2" id="KW-1015">Disulfide bond</keyword>
<evidence type="ECO:0000313" key="5">
    <source>
        <dbReference type="EMBL" id="MBD1388682.1"/>
    </source>
</evidence>
<organism evidence="5 6">
    <name type="scientific">Neiella litorisoli</name>
    <dbReference type="NCBI Taxonomy" id="2771431"/>
    <lineage>
        <taxon>Bacteria</taxon>
        <taxon>Pseudomonadati</taxon>
        <taxon>Pseudomonadota</taxon>
        <taxon>Gammaproteobacteria</taxon>
        <taxon>Alteromonadales</taxon>
        <taxon>Echinimonadaceae</taxon>
        <taxon>Neiella</taxon>
    </lineage>
</organism>
<gene>
    <name evidence="5" type="ORF">IC617_04500</name>
</gene>
<evidence type="ECO:0000256" key="1">
    <source>
        <dbReference type="ARBA" id="ARBA00022729"/>
    </source>
</evidence>
<dbReference type="AlphaFoldDB" id="A0A8J6UPK8"/>
<keyword evidence="3" id="KW-0472">Membrane</keyword>
<dbReference type="EMBL" id="JACXAF010000004">
    <property type="protein sequence ID" value="MBD1388682.1"/>
    <property type="molecule type" value="Genomic_DNA"/>
</dbReference>
<proteinExistence type="predicted"/>
<dbReference type="RefSeq" id="WP_191143788.1">
    <property type="nucleotide sequence ID" value="NZ_JACXAF010000004.1"/>
</dbReference>
<keyword evidence="1" id="KW-0732">Signal</keyword>
<dbReference type="PANTHER" id="PTHR30273:SF2">
    <property type="entry name" value="PROTEIN FECR"/>
    <property type="match status" value="1"/>
</dbReference>
<sequence length="574" mass="63301">MSLDDRYQQVREIADAICDDTVSPSQLQQLEQLLHNNPAAKAYYLKYLGMHVRLSSAADAPMEFVYRRMTEEFIVRPNSSANDIEPPTLTGVSEQIVSEPIAAEQTHGQQEPQQTAKRPTRLKFVALVIMLASLLIAMLFWLDEMGEQHTPREFSAAIVSGNLSIVNLGHIDGHTLYAGEYHTDHQATLQLATGETIELAPHSRVKFLNNHELELKQGAISITHANQHKLILHGPTFSLYGSESTVSLDLRPLKPVVTSGKQTVLLPQRWRPTHYWPFEGQTDRAIDSAGSSDGIVSSGATKAPGLVGKYSYSFDNSYDARINVGSGGGIAPATGSFAATDGVTIEALVAPNYSAEKGDMDEIFRKDQADKELRMLLSFQHNHTNKSFVRPQGDYAESLSFGLYLVGQGYHELKLALDGVDGRPSLAEINSGKTFHVVATYDVSSGLKAIYINGEMLAYYQYPPGLKMLSGGTGAANIGNSPNLTERFRNPPDKDRVFNEAFTGLIDEVAFYDYALPPLMVERHFQHSQQGLSYFGFEPSSTPLPQQINLQLPANRRIELDPLTGLPHQIIDTK</sequence>
<feature type="domain" description="LamG-like jellyroll fold" evidence="4">
    <location>
        <begin position="341"/>
        <end position="519"/>
    </location>
</feature>
<dbReference type="GO" id="GO:0016989">
    <property type="term" value="F:sigma factor antagonist activity"/>
    <property type="evidence" value="ECO:0007669"/>
    <property type="project" value="TreeGrafter"/>
</dbReference>
<dbReference type="Pfam" id="PF13385">
    <property type="entry name" value="Laminin_G_3"/>
    <property type="match status" value="1"/>
</dbReference>
<evidence type="ECO:0000259" key="4">
    <source>
        <dbReference type="SMART" id="SM00560"/>
    </source>
</evidence>
<dbReference type="SUPFAM" id="SSF49899">
    <property type="entry name" value="Concanavalin A-like lectins/glucanases"/>
    <property type="match status" value="1"/>
</dbReference>
<evidence type="ECO:0000313" key="6">
    <source>
        <dbReference type="Proteomes" id="UP000638014"/>
    </source>
</evidence>
<dbReference type="InterPro" id="IPR012373">
    <property type="entry name" value="Ferrdict_sens_TM"/>
</dbReference>
<evidence type="ECO:0000256" key="3">
    <source>
        <dbReference type="SAM" id="Phobius"/>
    </source>
</evidence>
<feature type="transmembrane region" description="Helical" evidence="3">
    <location>
        <begin position="124"/>
        <end position="142"/>
    </location>
</feature>
<protein>
    <submittedName>
        <fullName evidence="5">LamG domain-containing protein</fullName>
    </submittedName>
</protein>
<dbReference type="SMART" id="SM00560">
    <property type="entry name" value="LamGL"/>
    <property type="match status" value="1"/>
</dbReference>
<dbReference type="InterPro" id="IPR006558">
    <property type="entry name" value="LamG-like"/>
</dbReference>
<dbReference type="InterPro" id="IPR013320">
    <property type="entry name" value="ConA-like_dom_sf"/>
</dbReference>
<dbReference type="PANTHER" id="PTHR30273">
    <property type="entry name" value="PERIPLASMIC SIGNAL SENSOR AND SIGMA FACTOR ACTIVATOR FECR-RELATED"/>
    <property type="match status" value="1"/>
</dbReference>
<evidence type="ECO:0000256" key="2">
    <source>
        <dbReference type="ARBA" id="ARBA00023157"/>
    </source>
</evidence>
<comment type="caution">
    <text evidence="5">The sequence shown here is derived from an EMBL/GenBank/DDBJ whole genome shotgun (WGS) entry which is preliminary data.</text>
</comment>
<accession>A0A8J6UPK8</accession>
<name>A0A8J6UPK8_9GAMM</name>
<keyword evidence="3" id="KW-0812">Transmembrane</keyword>
<keyword evidence="6" id="KW-1185">Reference proteome</keyword>
<reference evidence="5" key="1">
    <citation type="submission" date="2020-09" db="EMBL/GenBank/DDBJ databases">
        <title>A novel bacterium of genus Neiella, isolated from South China Sea.</title>
        <authorList>
            <person name="Huang H."/>
            <person name="Mo K."/>
            <person name="Hu Y."/>
        </authorList>
    </citation>
    <scope>NUCLEOTIDE SEQUENCE</scope>
    <source>
        <strain evidence="5">HB171785</strain>
    </source>
</reference>
<keyword evidence="3" id="KW-1133">Transmembrane helix</keyword>